<evidence type="ECO:0000256" key="3">
    <source>
        <dbReference type="SAM" id="MobiDB-lite"/>
    </source>
</evidence>
<dbReference type="SUPFAM" id="SSF47874">
    <property type="entry name" value="Annexin"/>
    <property type="match status" value="2"/>
</dbReference>
<dbReference type="InterPro" id="IPR018502">
    <property type="entry name" value="Annexin_repeat"/>
</dbReference>
<dbReference type="GO" id="GO:0005886">
    <property type="term" value="C:plasma membrane"/>
    <property type="evidence" value="ECO:0007669"/>
    <property type="project" value="TreeGrafter"/>
</dbReference>
<comment type="similarity">
    <text evidence="1">Belongs to the annexin family.</text>
</comment>
<dbReference type="GO" id="GO:0005737">
    <property type="term" value="C:cytoplasm"/>
    <property type="evidence" value="ECO:0007669"/>
    <property type="project" value="TreeGrafter"/>
</dbReference>
<feature type="compositionally biased region" description="Pro residues" evidence="3">
    <location>
        <begin position="73"/>
        <end position="91"/>
    </location>
</feature>
<accession>H8N1E3</accession>
<dbReference type="GO" id="GO:0005544">
    <property type="term" value="F:calcium-dependent phospholipid binding"/>
    <property type="evidence" value="ECO:0007669"/>
    <property type="project" value="InterPro"/>
</dbReference>
<name>H8N1E3_CORCM</name>
<dbReference type="PROSITE" id="PS51897">
    <property type="entry name" value="ANNEXIN_2"/>
    <property type="match status" value="3"/>
</dbReference>
<reference evidence="4 5" key="1">
    <citation type="journal article" date="2012" name="J. Bacteriol.">
        <title>Complete Genome Sequence of the Fruiting Myxobacterium Corallococcus coralloides DSM 2259.</title>
        <authorList>
            <person name="Huntley S."/>
            <person name="Zhang Y."/>
            <person name="Treuner-Lange A."/>
            <person name="Kneip S."/>
            <person name="Sensen C.W."/>
            <person name="Sogaard-Andersen L."/>
        </authorList>
    </citation>
    <scope>NUCLEOTIDE SEQUENCE [LARGE SCALE GENOMIC DNA]</scope>
    <source>
        <strain evidence="5">ATCC 25202 / DSM 2259 / NBRC 100086 / M2</strain>
    </source>
</reference>
<dbReference type="GO" id="GO:0012506">
    <property type="term" value="C:vesicle membrane"/>
    <property type="evidence" value="ECO:0007669"/>
    <property type="project" value="TreeGrafter"/>
</dbReference>
<dbReference type="HOGENOM" id="CLU_270610_0_0_7"/>
<feature type="compositionally biased region" description="Low complexity" evidence="3">
    <location>
        <begin position="58"/>
        <end position="72"/>
    </location>
</feature>
<evidence type="ECO:0000256" key="2">
    <source>
        <dbReference type="ARBA" id="ARBA00022737"/>
    </source>
</evidence>
<feature type="region of interest" description="Disordered" evidence="3">
    <location>
        <begin position="959"/>
        <end position="986"/>
    </location>
</feature>
<dbReference type="SMART" id="SM00335">
    <property type="entry name" value="ANX"/>
    <property type="match status" value="3"/>
</dbReference>
<feature type="compositionally biased region" description="Pro residues" evidence="3">
    <location>
        <begin position="17"/>
        <end position="37"/>
    </location>
</feature>
<dbReference type="Proteomes" id="UP000007587">
    <property type="component" value="Chromosome"/>
</dbReference>
<sequence>MAIDGPRNNGLPRTLPQQPPAPKPLPPPPPPPPAPKPAPRDRSSFESPQGRTGPSLGTPTANVATTRNTVAGPPAPPAPAPQAPAPAPAPAAPAYTQAQADKDASALREAMDGGMTGWGTDEDKIFKTLEGKTPEQIAMIRQSYQDHYGKNLDEKIRDELGGSDLQRAEGLLQGNGAKSDAVNLQSEMDGLFGSNEDMLKILEKRSPAERHAIAQQYADMNGGTPAGQKPEDVLLARMGREMDGAQLERARSMLSAGQASTPAEATALETQALKAGLEEDMAGWGTDEGRIFERLERATPEQRAILAQDEGLKAKLKDELSTEEYDRAVGLMQGNPAQADAARLREAMGGFFGADESGVRDILQGKTPEQINAIKAEYQKQTGQSLDAQIQKWDGGDRDVTLRLLNPPAADDAKGQAEASAERLFLAMDGMGTDEDAIRSELSGKSKAQLNDIAAAYQQKYGKDLRSELDGELDGRDELELLKQDYDLGAIDPNDPNAAQERVRRLREVQSNESGFGVNLLDGIQHLTKGESDNDILNRNLDRADRAIATGDTQRANTLTGYATEDVKALQSAKDSLAETTATVAVVAATTAAVIATGGAATPLAVAGYAALGATTRAVTYATIQGGAAGAQDLSRQALIGAVEGGTAVIPIGKGASAVTGGTRVAATQATEAAVRTTVRETAEGTVRTAIKQGIKEGAYGGAAGGAMDAATQSETWKDGALTGVGRVATRAVTDGTVGAVTGGVVSGGLAKGADLIKPREIPVIHNPDLPGNTTKVRYDNGQVRIEAGPHATPADIAAHQETARLLQKYEGPTGQIRQLKDRVQQALTRTPGYGTQGFESKLEVQKLKNILGGLEAAQKRIDDSIAGMSGKPTAATVAERAALQRDIANVEFQIEFHAKRLESLAPGTGSVAMHGTPGATTPDWAGVGTTVNTVGQVTPPPQVPMTAAEDAAINGPRNAATETPQQFKARQAEGRRVYSERTYDPKTRTQAELNRDADPAVFTQLDSAGNKVPIESQQMAKVRAERAQTEMLRRGVIREQQLAEAFPNGPTLNVAANDAAHGAAHNAHTLDRHGASVPTNIADAPPGARTIESRVTDGAGWGKVENNSFQWSSDATMDATINKYVADNWDTIKTNLALYGHSDHLNIPVPPGTTVGNGFTATVDSAGRRAVPANAGSYNVKLRLIDGTPPQVMVLTAFPGP</sequence>
<keyword evidence="5" id="KW-1185">Reference proteome</keyword>
<evidence type="ECO:0000256" key="1">
    <source>
        <dbReference type="ARBA" id="ARBA00007831"/>
    </source>
</evidence>
<feature type="region of interest" description="Disordered" evidence="3">
    <location>
        <begin position="1"/>
        <end position="104"/>
    </location>
</feature>
<reference evidence="5" key="2">
    <citation type="submission" date="2012-03" db="EMBL/GenBank/DDBJ databases">
        <title>Genome sequence of the fruiting myxobacterium Corallococcus coralloides DSM 2259.</title>
        <authorList>
            <person name="Huntley S."/>
            <person name="Zhang Y."/>
            <person name="Treuner-Lange A."/>
            <person name="Sensen C.W."/>
            <person name="Sogaard-Andersen L."/>
        </authorList>
    </citation>
    <scope>NUCLEOTIDE SEQUENCE [LARGE SCALE GENOMIC DNA]</scope>
    <source>
        <strain evidence="5">ATCC 25202 / DSM 2259 / NBRC 100086 / M2</strain>
    </source>
</reference>
<dbReference type="AlphaFoldDB" id="H8N1E3"/>
<dbReference type="GO" id="GO:0005509">
    <property type="term" value="F:calcium ion binding"/>
    <property type="evidence" value="ECO:0007669"/>
    <property type="project" value="InterPro"/>
</dbReference>
<gene>
    <name evidence="4" type="ordered locus">COCOR_01751</name>
</gene>
<feature type="compositionally biased region" description="Polar residues" evidence="3">
    <location>
        <begin position="45"/>
        <end position="57"/>
    </location>
</feature>
<feature type="compositionally biased region" description="Basic and acidic residues" evidence="3">
    <location>
        <begin position="971"/>
        <end position="986"/>
    </location>
</feature>
<dbReference type="eggNOG" id="COG3170">
    <property type="taxonomic scope" value="Bacteria"/>
</dbReference>
<dbReference type="GO" id="GO:0001786">
    <property type="term" value="F:phosphatidylserine binding"/>
    <property type="evidence" value="ECO:0007669"/>
    <property type="project" value="TreeGrafter"/>
</dbReference>
<dbReference type="RefSeq" id="WP_014394597.1">
    <property type="nucleotide sequence ID" value="NC_017030.1"/>
</dbReference>
<dbReference type="InterPro" id="IPR037104">
    <property type="entry name" value="Annexin_sf"/>
</dbReference>
<dbReference type="PANTHER" id="PTHR10502">
    <property type="entry name" value="ANNEXIN"/>
    <property type="match status" value="1"/>
</dbReference>
<proteinExistence type="inferred from homology"/>
<evidence type="ECO:0000313" key="4">
    <source>
        <dbReference type="EMBL" id="AFE04271.1"/>
    </source>
</evidence>
<dbReference type="PANTHER" id="PTHR10502:SF102">
    <property type="entry name" value="ANNEXIN B11"/>
    <property type="match status" value="1"/>
</dbReference>
<dbReference type="KEGG" id="ccx:COCOR_01751"/>
<evidence type="ECO:0008006" key="6">
    <source>
        <dbReference type="Google" id="ProtNLM"/>
    </source>
</evidence>
<keyword evidence="2" id="KW-0677">Repeat</keyword>
<organism evidence="4 5">
    <name type="scientific">Corallococcus coralloides (strain ATCC 25202 / DSM 2259 / NBRC 100086 / M2)</name>
    <name type="common">Myxococcus coralloides</name>
    <dbReference type="NCBI Taxonomy" id="1144275"/>
    <lineage>
        <taxon>Bacteria</taxon>
        <taxon>Pseudomonadati</taxon>
        <taxon>Myxococcota</taxon>
        <taxon>Myxococcia</taxon>
        <taxon>Myxococcales</taxon>
        <taxon>Cystobacterineae</taxon>
        <taxon>Myxococcaceae</taxon>
        <taxon>Corallococcus</taxon>
    </lineage>
</organism>
<protein>
    <recommendedName>
        <fullName evidence="6">Annexin</fullName>
    </recommendedName>
</protein>
<dbReference type="InParanoid" id="H8N1E3"/>
<dbReference type="EMBL" id="CP003389">
    <property type="protein sequence ID" value="AFE04271.1"/>
    <property type="molecule type" value="Genomic_DNA"/>
</dbReference>
<dbReference type="eggNOG" id="COG1196">
    <property type="taxonomic scope" value="Bacteria"/>
</dbReference>
<dbReference type="OrthoDB" id="5524884at2"/>
<dbReference type="Pfam" id="PF00191">
    <property type="entry name" value="Annexin"/>
    <property type="match status" value="3"/>
</dbReference>
<evidence type="ECO:0000313" key="5">
    <source>
        <dbReference type="Proteomes" id="UP000007587"/>
    </source>
</evidence>
<dbReference type="STRING" id="1144275.COCOR_01751"/>
<dbReference type="Gene3D" id="1.10.220.10">
    <property type="entry name" value="Annexin"/>
    <property type="match status" value="3"/>
</dbReference>